<dbReference type="InParanoid" id="C8X8Q8"/>
<evidence type="ECO:0000259" key="6">
    <source>
        <dbReference type="PROSITE" id="PS51898"/>
    </source>
</evidence>
<reference evidence="8 9" key="2">
    <citation type="journal article" date="2010" name="Stand. Genomic Sci.">
        <title>Complete genome sequence of Nakamurella multipartita type strain (Y-104).</title>
        <authorList>
            <person name="Tice H."/>
            <person name="Mayilraj S."/>
            <person name="Sims D."/>
            <person name="Lapidus A."/>
            <person name="Nolan M."/>
            <person name="Lucas S."/>
            <person name="Glavina Del Rio T."/>
            <person name="Copeland A."/>
            <person name="Cheng J.F."/>
            <person name="Meincke L."/>
            <person name="Bruce D."/>
            <person name="Goodwin L."/>
            <person name="Pitluck S."/>
            <person name="Ivanova N."/>
            <person name="Mavromatis K."/>
            <person name="Ovchinnikova G."/>
            <person name="Pati A."/>
            <person name="Chen A."/>
            <person name="Palaniappan K."/>
            <person name="Land M."/>
            <person name="Hauser L."/>
            <person name="Chang Y.J."/>
            <person name="Jeffries C.D."/>
            <person name="Detter J.C."/>
            <person name="Brettin T."/>
            <person name="Rohde M."/>
            <person name="Goker M."/>
            <person name="Bristow J."/>
            <person name="Eisen J.A."/>
            <person name="Markowitz V."/>
            <person name="Hugenholtz P."/>
            <person name="Kyrpides N.C."/>
            <person name="Klenk H.P."/>
            <person name="Chen F."/>
        </authorList>
    </citation>
    <scope>NUCLEOTIDE SEQUENCE [LARGE SCALE GENOMIC DNA]</scope>
    <source>
        <strain evidence="9">ATCC 700099 / DSM 44233 / CIP 104796 / JCM 9543 / NBRC 105858 / Y-104</strain>
    </source>
</reference>
<dbReference type="PANTHER" id="PTHR30349:SF64">
    <property type="entry name" value="PROPHAGE INTEGRASE INTD-RELATED"/>
    <property type="match status" value="1"/>
</dbReference>
<proteinExistence type="inferred from homology"/>
<dbReference type="SUPFAM" id="SSF56349">
    <property type="entry name" value="DNA breaking-rejoining enzymes"/>
    <property type="match status" value="1"/>
</dbReference>
<keyword evidence="3" id="KW-0233">DNA recombination</keyword>
<protein>
    <submittedName>
        <fullName evidence="8">Integrase family protein</fullName>
    </submittedName>
</protein>
<dbReference type="InterPro" id="IPR010998">
    <property type="entry name" value="Integrase_recombinase_N"/>
</dbReference>
<dbReference type="GO" id="GO:0015074">
    <property type="term" value="P:DNA integration"/>
    <property type="evidence" value="ECO:0007669"/>
    <property type="project" value="InterPro"/>
</dbReference>
<dbReference type="Proteomes" id="UP000002218">
    <property type="component" value="Chromosome"/>
</dbReference>
<dbReference type="InterPro" id="IPR002104">
    <property type="entry name" value="Integrase_catalytic"/>
</dbReference>
<reference evidence="9" key="1">
    <citation type="submission" date="2009-09" db="EMBL/GenBank/DDBJ databases">
        <title>The complete genome of Nakamurella multipartita DSM 44233.</title>
        <authorList>
            <consortium name="US DOE Joint Genome Institute (JGI-PGF)"/>
            <person name="Lucas S."/>
            <person name="Copeland A."/>
            <person name="Lapidus A."/>
            <person name="Glavina del Rio T."/>
            <person name="Dalin E."/>
            <person name="Tice H."/>
            <person name="Bruce D."/>
            <person name="Goodwin L."/>
            <person name="Pitluck S."/>
            <person name="Kyrpides N."/>
            <person name="Mavromatis K."/>
            <person name="Ivanova N."/>
            <person name="Ovchinnikova G."/>
            <person name="Sims D."/>
            <person name="Meincke L."/>
            <person name="Brettin T."/>
            <person name="Detter J.C."/>
            <person name="Han C."/>
            <person name="Larimer F."/>
            <person name="Land M."/>
            <person name="Hauser L."/>
            <person name="Markowitz V."/>
            <person name="Cheng J.-F."/>
            <person name="Hugenholtz P."/>
            <person name="Woyke T."/>
            <person name="Wu D."/>
            <person name="Klenk H.-P."/>
            <person name="Eisen J.A."/>
        </authorList>
    </citation>
    <scope>NUCLEOTIDE SEQUENCE [LARGE SCALE GENOMIC DNA]</scope>
    <source>
        <strain evidence="9">ATCC 700099 / DSM 44233 / CIP 104796 / JCM 9543 / NBRC 105858 / Y-104</strain>
    </source>
</reference>
<sequence length="453" mass="50585">MAGIDEYRTPVGEVRWRVRWRQRQDGRVLRQSITFEKRRDADHFVRMLDVFGGDGSKASAAVAGANLAIKTVREVMLAYIEANHRAAESQLRKYRNQVRDHFDDTLGHTPIDRVDADAVQAWVARMRTKQVGKSNSRARGTPVHPVRAARPPVVDQARLLSPKTIRNLHGLLSASMEWAVQRGLRADNPCRGVSLPRVEEVGDEMCLLTHEEFDLLHDAMTPRYQLLLRTMVGTGLRWGEITALQVMDVQQSSEMVALRVNKAWKRDGEHQHYVGSTKTSRSRRTVSVGETLGRDLLTLAEGRAPDELLFVNARGSQIRHNTFWETNWIAAVQAAQNPLEPKANAARTGRANATGRRVAGNKGGRGNVKKLTKTPRIHDLRHTHASWMIAAGIDLMVLQRRLGHESVTTTIDRYSHLMPSQHIEAARVAELAARPAGSGRPASDSRSFGHEAG</sequence>
<dbReference type="RefSeq" id="WP_015747992.1">
    <property type="nucleotide sequence ID" value="NC_013235.1"/>
</dbReference>
<dbReference type="GO" id="GO:0003677">
    <property type="term" value="F:DNA binding"/>
    <property type="evidence" value="ECO:0007669"/>
    <property type="project" value="UniProtKB-UniRule"/>
</dbReference>
<evidence type="ECO:0000256" key="2">
    <source>
        <dbReference type="ARBA" id="ARBA00023125"/>
    </source>
</evidence>
<dbReference type="InterPro" id="IPR050090">
    <property type="entry name" value="Tyrosine_recombinase_XerCD"/>
</dbReference>
<gene>
    <name evidence="8" type="ordered locus">Namu_2767</name>
</gene>
<evidence type="ECO:0000256" key="1">
    <source>
        <dbReference type="ARBA" id="ARBA00008857"/>
    </source>
</evidence>
<dbReference type="OrthoDB" id="1822491at2"/>
<name>C8X8Q8_NAKMY</name>
<dbReference type="PROSITE" id="PS51900">
    <property type="entry name" value="CB"/>
    <property type="match status" value="1"/>
</dbReference>
<feature type="compositionally biased region" description="Low complexity" evidence="5">
    <location>
        <begin position="345"/>
        <end position="360"/>
    </location>
</feature>
<dbReference type="InterPro" id="IPR011010">
    <property type="entry name" value="DNA_brk_join_enz"/>
</dbReference>
<dbReference type="KEGG" id="nml:Namu_2767"/>
<dbReference type="Gene3D" id="1.10.443.10">
    <property type="entry name" value="Intergrase catalytic core"/>
    <property type="match status" value="1"/>
</dbReference>
<evidence type="ECO:0000256" key="3">
    <source>
        <dbReference type="ARBA" id="ARBA00023172"/>
    </source>
</evidence>
<dbReference type="PANTHER" id="PTHR30349">
    <property type="entry name" value="PHAGE INTEGRASE-RELATED"/>
    <property type="match status" value="1"/>
</dbReference>
<feature type="domain" description="Core-binding (CB)" evidence="7">
    <location>
        <begin position="70"/>
        <end position="180"/>
    </location>
</feature>
<evidence type="ECO:0000259" key="7">
    <source>
        <dbReference type="PROSITE" id="PS51900"/>
    </source>
</evidence>
<dbReference type="PROSITE" id="PS51898">
    <property type="entry name" value="TYR_RECOMBINASE"/>
    <property type="match status" value="1"/>
</dbReference>
<dbReference type="Pfam" id="PF00589">
    <property type="entry name" value="Phage_integrase"/>
    <property type="match status" value="2"/>
</dbReference>
<feature type="region of interest" description="Disordered" evidence="5">
    <location>
        <begin position="432"/>
        <end position="453"/>
    </location>
</feature>
<keyword evidence="9" id="KW-1185">Reference proteome</keyword>
<evidence type="ECO:0000313" key="9">
    <source>
        <dbReference type="Proteomes" id="UP000002218"/>
    </source>
</evidence>
<dbReference type="GO" id="GO:0006310">
    <property type="term" value="P:DNA recombination"/>
    <property type="evidence" value="ECO:0007669"/>
    <property type="project" value="UniProtKB-KW"/>
</dbReference>
<dbReference type="InterPro" id="IPR013762">
    <property type="entry name" value="Integrase-like_cat_sf"/>
</dbReference>
<accession>C8X8Q8</accession>
<dbReference type="Gene3D" id="1.10.150.130">
    <property type="match status" value="1"/>
</dbReference>
<dbReference type="InterPro" id="IPR044068">
    <property type="entry name" value="CB"/>
</dbReference>
<evidence type="ECO:0000256" key="5">
    <source>
        <dbReference type="SAM" id="MobiDB-lite"/>
    </source>
</evidence>
<dbReference type="eggNOG" id="COG0582">
    <property type="taxonomic scope" value="Bacteria"/>
</dbReference>
<keyword evidence="2 4" id="KW-0238">DNA-binding</keyword>
<dbReference type="EMBL" id="CP001737">
    <property type="protein sequence ID" value="ACV79113.1"/>
    <property type="molecule type" value="Genomic_DNA"/>
</dbReference>
<dbReference type="CDD" id="cd01189">
    <property type="entry name" value="INT_ICEBs1_C_like"/>
    <property type="match status" value="1"/>
</dbReference>
<evidence type="ECO:0000313" key="8">
    <source>
        <dbReference type="EMBL" id="ACV79113.1"/>
    </source>
</evidence>
<evidence type="ECO:0000256" key="4">
    <source>
        <dbReference type="PROSITE-ProRule" id="PRU01248"/>
    </source>
</evidence>
<dbReference type="HOGENOM" id="CLU_027562_17_5_11"/>
<dbReference type="AlphaFoldDB" id="C8X8Q8"/>
<dbReference type="STRING" id="479431.Namu_2767"/>
<feature type="region of interest" description="Disordered" evidence="5">
    <location>
        <begin position="345"/>
        <end position="370"/>
    </location>
</feature>
<feature type="domain" description="Tyr recombinase" evidence="6">
    <location>
        <begin position="203"/>
        <end position="428"/>
    </location>
</feature>
<comment type="similarity">
    <text evidence="1">Belongs to the 'phage' integrase family.</text>
</comment>
<organism evidence="8 9">
    <name type="scientific">Nakamurella multipartita (strain ATCC 700099 / DSM 44233 / CIP 104796 / JCM 9543 / NBRC 105858 / Y-104)</name>
    <name type="common">Microsphaera multipartita</name>
    <dbReference type="NCBI Taxonomy" id="479431"/>
    <lineage>
        <taxon>Bacteria</taxon>
        <taxon>Bacillati</taxon>
        <taxon>Actinomycetota</taxon>
        <taxon>Actinomycetes</taxon>
        <taxon>Nakamurellales</taxon>
        <taxon>Nakamurellaceae</taxon>
        <taxon>Nakamurella</taxon>
    </lineage>
</organism>